<dbReference type="Gene3D" id="6.10.140.2220">
    <property type="match status" value="1"/>
</dbReference>
<dbReference type="EMBL" id="JANVFS010000010">
    <property type="protein sequence ID" value="KAJ4486677.1"/>
    <property type="molecule type" value="Genomic_DNA"/>
</dbReference>
<dbReference type="PROSITE" id="PS50865">
    <property type="entry name" value="ZF_MYND_2"/>
    <property type="match status" value="1"/>
</dbReference>
<accession>A0A9W9APP0</accession>
<reference evidence="6" key="1">
    <citation type="submission" date="2022-08" db="EMBL/GenBank/DDBJ databases">
        <authorList>
            <consortium name="DOE Joint Genome Institute"/>
            <person name="Min B."/>
            <person name="Riley R."/>
            <person name="Sierra-Patev S."/>
            <person name="Naranjo-Ortiz M."/>
            <person name="Looney B."/>
            <person name="Konkel Z."/>
            <person name="Slot J.C."/>
            <person name="Sakamoto Y."/>
            <person name="Steenwyk J.L."/>
            <person name="Rokas A."/>
            <person name="Carro J."/>
            <person name="Camarero S."/>
            <person name="Ferreira P."/>
            <person name="Molpeceres G."/>
            <person name="Ruiz-Duenas F.J."/>
            <person name="Serrano A."/>
            <person name="Henrissat B."/>
            <person name="Drula E."/>
            <person name="Hughes K.W."/>
            <person name="Mata J.L."/>
            <person name="Ishikawa N.K."/>
            <person name="Vargas-Isla R."/>
            <person name="Ushijima S."/>
            <person name="Smith C.A."/>
            <person name="Ahrendt S."/>
            <person name="Andreopoulos W."/>
            <person name="He G."/>
            <person name="Labutti K."/>
            <person name="Lipzen A."/>
            <person name="Ng V."/>
            <person name="Sandor L."/>
            <person name="Barry K."/>
            <person name="Martinez A.T."/>
            <person name="Xiao Y."/>
            <person name="Gibbons J.G."/>
            <person name="Terashima K."/>
            <person name="Hibbett D.S."/>
            <person name="Grigoriev I.V."/>
        </authorList>
    </citation>
    <scope>NUCLEOTIDE SEQUENCE</scope>
    <source>
        <strain evidence="6">Sp2 HRB7682 ss15</strain>
    </source>
</reference>
<evidence type="ECO:0000313" key="7">
    <source>
        <dbReference type="Proteomes" id="UP001150238"/>
    </source>
</evidence>
<dbReference type="SUPFAM" id="SSF144232">
    <property type="entry name" value="HIT/MYND zinc finger-like"/>
    <property type="match status" value="1"/>
</dbReference>
<sequence length="182" mass="21250">MYCHLESCLNFDAKLRCSECHYATYCSDKCQKKDWRRHKKECAMQKIVQEMNDKLAKKPKSKPRTTHCTGCDLKFTEDDPVDQECPDCGYLTCESCSCHNSRGTCDCKGSNFGWRYCSRTPKHYHAYSGDYHPDLDEVLDDEQLKEDMLREFFEVEARACNNCGEVKRCLKPNTAHYFSDMI</sequence>
<organism evidence="6 7">
    <name type="scientific">Lentinula lateritia</name>
    <dbReference type="NCBI Taxonomy" id="40482"/>
    <lineage>
        <taxon>Eukaryota</taxon>
        <taxon>Fungi</taxon>
        <taxon>Dikarya</taxon>
        <taxon>Basidiomycota</taxon>
        <taxon>Agaricomycotina</taxon>
        <taxon>Agaricomycetes</taxon>
        <taxon>Agaricomycetidae</taxon>
        <taxon>Agaricales</taxon>
        <taxon>Marasmiineae</taxon>
        <taxon>Omphalotaceae</taxon>
        <taxon>Lentinula</taxon>
    </lineage>
</organism>
<comment type="caution">
    <text evidence="6">The sequence shown here is derived from an EMBL/GenBank/DDBJ whole genome shotgun (WGS) entry which is preliminary data.</text>
</comment>
<evidence type="ECO:0000256" key="2">
    <source>
        <dbReference type="ARBA" id="ARBA00022771"/>
    </source>
</evidence>
<keyword evidence="2 4" id="KW-0863">Zinc-finger</keyword>
<evidence type="ECO:0000259" key="5">
    <source>
        <dbReference type="PROSITE" id="PS50865"/>
    </source>
</evidence>
<gene>
    <name evidence="6" type="ORF">C8J55DRAFT_535017</name>
</gene>
<keyword evidence="1" id="KW-0479">Metal-binding</keyword>
<name>A0A9W9APP0_9AGAR</name>
<dbReference type="InterPro" id="IPR002893">
    <property type="entry name" value="Znf_MYND"/>
</dbReference>
<dbReference type="Pfam" id="PF01753">
    <property type="entry name" value="zf-MYND"/>
    <property type="match status" value="1"/>
</dbReference>
<reference evidence="6" key="2">
    <citation type="journal article" date="2023" name="Proc. Natl. Acad. Sci. U.S.A.">
        <title>A global phylogenomic analysis of the shiitake genus Lentinula.</title>
        <authorList>
            <person name="Sierra-Patev S."/>
            <person name="Min B."/>
            <person name="Naranjo-Ortiz M."/>
            <person name="Looney B."/>
            <person name="Konkel Z."/>
            <person name="Slot J.C."/>
            <person name="Sakamoto Y."/>
            <person name="Steenwyk J.L."/>
            <person name="Rokas A."/>
            <person name="Carro J."/>
            <person name="Camarero S."/>
            <person name="Ferreira P."/>
            <person name="Molpeceres G."/>
            <person name="Ruiz-Duenas F.J."/>
            <person name="Serrano A."/>
            <person name="Henrissat B."/>
            <person name="Drula E."/>
            <person name="Hughes K.W."/>
            <person name="Mata J.L."/>
            <person name="Ishikawa N.K."/>
            <person name="Vargas-Isla R."/>
            <person name="Ushijima S."/>
            <person name="Smith C.A."/>
            <person name="Donoghue J."/>
            <person name="Ahrendt S."/>
            <person name="Andreopoulos W."/>
            <person name="He G."/>
            <person name="LaButti K."/>
            <person name="Lipzen A."/>
            <person name="Ng V."/>
            <person name="Riley R."/>
            <person name="Sandor L."/>
            <person name="Barry K."/>
            <person name="Martinez A.T."/>
            <person name="Xiao Y."/>
            <person name="Gibbons J.G."/>
            <person name="Terashima K."/>
            <person name="Grigoriev I.V."/>
            <person name="Hibbett D."/>
        </authorList>
    </citation>
    <scope>NUCLEOTIDE SEQUENCE</scope>
    <source>
        <strain evidence="6">Sp2 HRB7682 ss15</strain>
    </source>
</reference>
<evidence type="ECO:0000256" key="1">
    <source>
        <dbReference type="ARBA" id="ARBA00022723"/>
    </source>
</evidence>
<evidence type="ECO:0000256" key="4">
    <source>
        <dbReference type="PROSITE-ProRule" id="PRU00134"/>
    </source>
</evidence>
<protein>
    <recommendedName>
        <fullName evidence="5">MYND-type domain-containing protein</fullName>
    </recommendedName>
</protein>
<dbReference type="GO" id="GO:0008270">
    <property type="term" value="F:zinc ion binding"/>
    <property type="evidence" value="ECO:0007669"/>
    <property type="project" value="UniProtKB-KW"/>
</dbReference>
<keyword evidence="3" id="KW-0862">Zinc</keyword>
<evidence type="ECO:0000256" key="3">
    <source>
        <dbReference type="ARBA" id="ARBA00022833"/>
    </source>
</evidence>
<feature type="domain" description="MYND-type" evidence="5">
    <location>
        <begin position="5"/>
        <end position="42"/>
    </location>
</feature>
<dbReference type="Proteomes" id="UP001150238">
    <property type="component" value="Unassembled WGS sequence"/>
</dbReference>
<evidence type="ECO:0000313" key="6">
    <source>
        <dbReference type="EMBL" id="KAJ4486677.1"/>
    </source>
</evidence>
<dbReference type="AlphaFoldDB" id="A0A9W9APP0"/>
<proteinExistence type="predicted"/>